<accession>A0A3E4NMR4</accession>
<dbReference type="Proteomes" id="UP000261210">
    <property type="component" value="Unassembled WGS sequence"/>
</dbReference>
<dbReference type="Pfam" id="PF13004">
    <property type="entry name" value="BACON"/>
    <property type="match status" value="1"/>
</dbReference>
<dbReference type="Pfam" id="PF13306">
    <property type="entry name" value="LRR_5"/>
    <property type="match status" value="1"/>
</dbReference>
<feature type="domain" description="BACON" evidence="2">
    <location>
        <begin position="275"/>
        <end position="325"/>
    </location>
</feature>
<evidence type="ECO:0000313" key="6">
    <source>
        <dbReference type="Proteomes" id="UP000261210"/>
    </source>
</evidence>
<dbReference type="Gene3D" id="3.80.10.10">
    <property type="entry name" value="Ribonuclease Inhibitor"/>
    <property type="match status" value="1"/>
</dbReference>
<reference evidence="6 7" key="1">
    <citation type="submission" date="2018-08" db="EMBL/GenBank/DDBJ databases">
        <title>A genome reference for cultivated species of the human gut microbiota.</title>
        <authorList>
            <person name="Zou Y."/>
            <person name="Xue W."/>
            <person name="Luo G."/>
        </authorList>
    </citation>
    <scope>NUCLEOTIDE SEQUENCE [LARGE SCALE GENOMIC DNA]</scope>
    <source>
        <strain evidence="5 7">AF38-2</strain>
        <strain evidence="4 6">TF10-34</strain>
    </source>
</reference>
<evidence type="ECO:0000313" key="5">
    <source>
        <dbReference type="EMBL" id="RHL33293.1"/>
    </source>
</evidence>
<dbReference type="Proteomes" id="UP000284495">
    <property type="component" value="Unassembled WGS sequence"/>
</dbReference>
<evidence type="ECO:0000313" key="7">
    <source>
        <dbReference type="Proteomes" id="UP000284495"/>
    </source>
</evidence>
<comment type="caution">
    <text evidence="4">The sequence shown here is derived from an EMBL/GenBank/DDBJ whole genome shotgun (WGS) entry which is preliminary data.</text>
</comment>
<gene>
    <name evidence="5" type="ORF">DW027_22475</name>
    <name evidence="4" type="ORF">DXD03_03435</name>
</gene>
<feature type="chain" id="PRO_5036337775" description="BACON domain-containing protein" evidence="1">
    <location>
        <begin position="27"/>
        <end position="566"/>
    </location>
</feature>
<dbReference type="InterPro" id="IPR032675">
    <property type="entry name" value="LRR_dom_sf"/>
</dbReference>
<dbReference type="CDD" id="cd14948">
    <property type="entry name" value="BACON"/>
    <property type="match status" value="1"/>
</dbReference>
<dbReference type="Pfam" id="PF19190">
    <property type="entry name" value="BACON_2"/>
    <property type="match status" value="1"/>
</dbReference>
<evidence type="ECO:0000313" key="4">
    <source>
        <dbReference type="EMBL" id="RGK66338.1"/>
    </source>
</evidence>
<feature type="domain" description="BACON" evidence="3">
    <location>
        <begin position="153"/>
        <end position="227"/>
    </location>
</feature>
<evidence type="ECO:0000259" key="3">
    <source>
        <dbReference type="Pfam" id="PF19190"/>
    </source>
</evidence>
<dbReference type="EMBL" id="QROO01000038">
    <property type="protein sequence ID" value="RHL33293.1"/>
    <property type="molecule type" value="Genomic_DNA"/>
</dbReference>
<dbReference type="EMBL" id="QSQU01000004">
    <property type="protein sequence ID" value="RGK66338.1"/>
    <property type="molecule type" value="Genomic_DNA"/>
</dbReference>
<dbReference type="SUPFAM" id="SSF52058">
    <property type="entry name" value="L domain-like"/>
    <property type="match status" value="1"/>
</dbReference>
<proteinExistence type="predicted"/>
<dbReference type="InterPro" id="IPR024361">
    <property type="entry name" value="BACON"/>
</dbReference>
<evidence type="ECO:0000256" key="1">
    <source>
        <dbReference type="SAM" id="SignalP"/>
    </source>
</evidence>
<organism evidence="4 6">
    <name type="scientific">Bacteroides xylanisolvens</name>
    <dbReference type="NCBI Taxonomy" id="371601"/>
    <lineage>
        <taxon>Bacteria</taxon>
        <taxon>Pseudomonadati</taxon>
        <taxon>Bacteroidota</taxon>
        <taxon>Bacteroidia</taxon>
        <taxon>Bacteroidales</taxon>
        <taxon>Bacteroidaceae</taxon>
        <taxon>Bacteroides</taxon>
    </lineage>
</organism>
<dbReference type="RefSeq" id="WP_117683365.1">
    <property type="nucleotide sequence ID" value="NZ_JAASHA010000017.1"/>
</dbReference>
<dbReference type="Gene3D" id="2.60.40.10">
    <property type="entry name" value="Immunoglobulins"/>
    <property type="match status" value="2"/>
</dbReference>
<dbReference type="InterPro" id="IPR026906">
    <property type="entry name" value="LRR_5"/>
</dbReference>
<sequence>MNKYIAKYVSAGLLAIAMALPLTSCSDDDDMTNDVPGTSELIVMNDVSTFNFRYNDETSQTLAFSTNQCWRIAVEDESLSWIRFSKISGKEGDNQSVTIEVDPLTPESPDARTTSFKLIAGDKEETFNVLQSQMDAIVIPHPEQYQNLVYNEQTIDVDVVTNVDDYTVDIAYAQEGPEGWLSVIQSKATHEEKIHLHVAANLARTGREATLTIKSNSSDASTSVKIAQEGKPDPMIQITNKSEFTEILNKAGGEYIITYRTVEIPDLEIVPILNPTGDWAKVDTKEEGKIKVSVQANTGRSARTITLKLSSKSQPELADEITLTQDLDRSITLDANHSLQKMIADMGLTTADFEEIEIKGELSKDDWALLKKMATSENLKHIDLKGVSNSTMPNSTFMNCSKLETLILPQNGFLKEIPMEMCRNVAKLKTIAIPEGVQIINRHAFAACSGLESVYFPSTMTFLYGYSFEKTTALKDIHLKTKPLQHLNVPRGADTPTAKATVFNDGNNRPKTCTLYVPEAYVELYKKQVLTLDDLGLSAWPEYDSWKADSSCYIWANSSSTIIAED</sequence>
<name>A0A3E4NMR4_9BACE</name>
<keyword evidence="1" id="KW-0732">Signal</keyword>
<dbReference type="AlphaFoldDB" id="A0A3E4NMR4"/>
<feature type="signal peptide" evidence="1">
    <location>
        <begin position="1"/>
        <end position="26"/>
    </location>
</feature>
<dbReference type="InterPro" id="IPR013783">
    <property type="entry name" value="Ig-like_fold"/>
</dbReference>
<evidence type="ECO:0000259" key="2">
    <source>
        <dbReference type="Pfam" id="PF13004"/>
    </source>
</evidence>
<protein>
    <recommendedName>
        <fullName evidence="2 3">BACON domain-containing protein</fullName>
    </recommendedName>
</protein>